<name>A0A1Y0IMF9_9BACL</name>
<reference evidence="4" key="1">
    <citation type="submission" date="2017-05" db="EMBL/GenBank/DDBJ databases">
        <authorList>
            <person name="Sung H."/>
        </authorList>
    </citation>
    <scope>NUCLEOTIDE SEQUENCE [LARGE SCALE GENOMIC DNA]</scope>
    <source>
        <strain evidence="4">AR23208</strain>
    </source>
</reference>
<dbReference type="Pfam" id="PF10646">
    <property type="entry name" value="Germane"/>
    <property type="match status" value="1"/>
</dbReference>
<dbReference type="PROSITE" id="PS51257">
    <property type="entry name" value="PROKAR_LIPOPROTEIN"/>
    <property type="match status" value="1"/>
</dbReference>
<dbReference type="KEGG" id="tum:CBW65_10755"/>
<organism evidence="3 4">
    <name type="scientific">Tumebacillus avium</name>
    <dbReference type="NCBI Taxonomy" id="1903704"/>
    <lineage>
        <taxon>Bacteria</taxon>
        <taxon>Bacillati</taxon>
        <taxon>Bacillota</taxon>
        <taxon>Bacilli</taxon>
        <taxon>Bacillales</taxon>
        <taxon>Alicyclobacillaceae</taxon>
        <taxon>Tumebacillus</taxon>
    </lineage>
</organism>
<feature type="domain" description="GerMN" evidence="2">
    <location>
        <begin position="67"/>
        <end position="139"/>
    </location>
</feature>
<dbReference type="InterPro" id="IPR019606">
    <property type="entry name" value="GerMN"/>
</dbReference>
<evidence type="ECO:0000259" key="2">
    <source>
        <dbReference type="Pfam" id="PF10646"/>
    </source>
</evidence>
<dbReference type="AlphaFoldDB" id="A0A1Y0IMF9"/>
<evidence type="ECO:0000313" key="4">
    <source>
        <dbReference type="Proteomes" id="UP000195437"/>
    </source>
</evidence>
<sequence>MKKLLVLLAICGVGVSLAGCMEESSASPAVTGNEKSQIVLWKKTAHGNAEFDFNKEVLHAAAPLEVNEKAKFLVDLLKQKTEGSELEPVVPEDVSLLSAELHGENLTLNFNGAVKFLGQNEGYFVKSINYTMLQNFAEIAASNDISITYQINGATVKTLSQLECNKNEICWEPFLSSEL</sequence>
<evidence type="ECO:0000313" key="3">
    <source>
        <dbReference type="EMBL" id="ARU61430.1"/>
    </source>
</evidence>
<keyword evidence="1" id="KW-0732">Signal</keyword>
<keyword evidence="4" id="KW-1185">Reference proteome</keyword>
<feature type="chain" id="PRO_5039431652" description="GerMN domain-containing protein" evidence="1">
    <location>
        <begin position="19"/>
        <end position="179"/>
    </location>
</feature>
<evidence type="ECO:0000256" key="1">
    <source>
        <dbReference type="SAM" id="SignalP"/>
    </source>
</evidence>
<gene>
    <name evidence="3" type="ORF">CBW65_10755</name>
</gene>
<feature type="signal peptide" evidence="1">
    <location>
        <begin position="1"/>
        <end position="18"/>
    </location>
</feature>
<proteinExistence type="predicted"/>
<dbReference type="EMBL" id="CP021434">
    <property type="protein sequence ID" value="ARU61430.1"/>
    <property type="molecule type" value="Genomic_DNA"/>
</dbReference>
<dbReference type="RefSeq" id="WP_087456810.1">
    <property type="nucleotide sequence ID" value="NZ_CP021434.1"/>
</dbReference>
<dbReference type="Proteomes" id="UP000195437">
    <property type="component" value="Chromosome"/>
</dbReference>
<protein>
    <recommendedName>
        <fullName evidence="2">GerMN domain-containing protein</fullName>
    </recommendedName>
</protein>
<accession>A0A1Y0IMF9</accession>